<feature type="non-terminal residue" evidence="2">
    <location>
        <position position="40"/>
    </location>
</feature>
<dbReference type="Proteomes" id="UP000295985">
    <property type="component" value="Unassembled WGS sequence"/>
</dbReference>
<feature type="transmembrane region" description="Helical" evidence="1">
    <location>
        <begin position="21"/>
        <end position="39"/>
    </location>
</feature>
<reference evidence="2 3" key="1">
    <citation type="submission" date="2018-04" db="EMBL/GenBank/DDBJ databases">
        <title>Brenneria corticis sp.nov.</title>
        <authorList>
            <person name="Li Y."/>
        </authorList>
    </citation>
    <scope>NUCLEOTIDE SEQUENCE [LARGE SCALE GENOMIC DNA]</scope>
    <source>
        <strain evidence="2 3">LMG 2694</strain>
    </source>
</reference>
<keyword evidence="1" id="KW-0812">Transmembrane</keyword>
<dbReference type="AlphaFoldDB" id="A0A2U1UFS0"/>
<comment type="caution">
    <text evidence="2">The sequence shown here is derived from an EMBL/GenBank/DDBJ whole genome shotgun (WGS) entry which is preliminary data.</text>
</comment>
<proteinExistence type="predicted"/>
<evidence type="ECO:0000313" key="3">
    <source>
        <dbReference type="Proteomes" id="UP000295985"/>
    </source>
</evidence>
<evidence type="ECO:0000256" key="1">
    <source>
        <dbReference type="SAM" id="Phobius"/>
    </source>
</evidence>
<gene>
    <name evidence="2" type="ORF">DDT54_20765</name>
</gene>
<name>A0A2U1UFS0_9GAMM</name>
<organism evidence="2 3">
    <name type="scientific">Brenneria nigrifluens DSM 30175 = ATCC 13028</name>
    <dbReference type="NCBI Taxonomy" id="1121120"/>
    <lineage>
        <taxon>Bacteria</taxon>
        <taxon>Pseudomonadati</taxon>
        <taxon>Pseudomonadota</taxon>
        <taxon>Gammaproteobacteria</taxon>
        <taxon>Enterobacterales</taxon>
        <taxon>Pectobacteriaceae</taxon>
        <taxon>Brenneria</taxon>
    </lineage>
</organism>
<keyword evidence="1" id="KW-0472">Membrane</keyword>
<sequence length="40" mass="4339">MSDNILDGVATAKPVRRRRSGNWIGFILPLAILSGWQAAS</sequence>
<keyword evidence="1" id="KW-1133">Transmembrane helix</keyword>
<accession>A0A2U1UFS0</accession>
<protein>
    <submittedName>
        <fullName evidence="2">ABC transporter permease</fullName>
    </submittedName>
</protein>
<evidence type="ECO:0000313" key="2">
    <source>
        <dbReference type="EMBL" id="PWC20519.1"/>
    </source>
</evidence>
<dbReference type="EMBL" id="QDKK01000046">
    <property type="protein sequence ID" value="PWC20519.1"/>
    <property type="molecule type" value="Genomic_DNA"/>
</dbReference>